<proteinExistence type="predicted"/>
<name>A0ABS2CDR6_9NEIS</name>
<dbReference type="InterPro" id="IPR011990">
    <property type="entry name" value="TPR-like_helical_dom_sf"/>
</dbReference>
<dbReference type="PROSITE" id="PS50005">
    <property type="entry name" value="TPR"/>
    <property type="match status" value="1"/>
</dbReference>
<evidence type="ECO:0008006" key="4">
    <source>
        <dbReference type="Google" id="ProtNLM"/>
    </source>
</evidence>
<evidence type="ECO:0000313" key="3">
    <source>
        <dbReference type="Proteomes" id="UP001195660"/>
    </source>
</evidence>
<dbReference type="EMBL" id="WOFE01000005">
    <property type="protein sequence ID" value="MBM5572202.1"/>
    <property type="molecule type" value="Genomic_DNA"/>
</dbReference>
<keyword evidence="1" id="KW-0802">TPR repeat</keyword>
<comment type="caution">
    <text evidence="2">The sequence shown here is derived from an EMBL/GenBank/DDBJ whole genome shotgun (WGS) entry which is preliminary data.</text>
</comment>
<organism evidence="2 3">
    <name type="scientific">Deefgea chitinilytica</name>
    <dbReference type="NCBI Taxonomy" id="570276"/>
    <lineage>
        <taxon>Bacteria</taxon>
        <taxon>Pseudomonadati</taxon>
        <taxon>Pseudomonadota</taxon>
        <taxon>Betaproteobacteria</taxon>
        <taxon>Neisseriales</taxon>
        <taxon>Chitinibacteraceae</taxon>
        <taxon>Deefgea</taxon>
    </lineage>
</organism>
<protein>
    <recommendedName>
        <fullName evidence="4">Tetratricopeptide repeat protein</fullName>
    </recommendedName>
</protein>
<dbReference type="RefSeq" id="WP_203571529.1">
    <property type="nucleotide sequence ID" value="NZ_WOFE01000005.1"/>
</dbReference>
<evidence type="ECO:0000256" key="1">
    <source>
        <dbReference type="PROSITE-ProRule" id="PRU00339"/>
    </source>
</evidence>
<accession>A0ABS2CDR6</accession>
<sequence length="354" mass="39900">MGTYNLRSEIEETLNIARSLIHTAPDEALRLAHFVTDRAATIEDHKSEALAALVIALAFRAMPTAKEDEREAAAAKASQLALQNDLDDAWIDATDCYADVCYDTGNYNEAMDLWLQLLEVGLERRWSKAIARAYIGIGKLFFIFEDPPSSLETHLKVTPLLSDIADKNIHVCHYINVAAAQLHLHNDLASNQALDRAENALQTLAFCEYEPELYYYRGHLLKKVGQKHAAKQQFERAFALNGSSNNYWGKVVNMIAIGELHLEQNETHSSHYFMQQALEAAASIPAKYLLMLAHAGLAQTYAAKGQTDLEFTHWQQHFEIAEEINSGKTHQRLATFKRHSLLQRVHELEDSLNT</sequence>
<gene>
    <name evidence="2" type="ORF">GM173_11505</name>
</gene>
<feature type="repeat" description="TPR" evidence="1">
    <location>
        <begin position="211"/>
        <end position="244"/>
    </location>
</feature>
<keyword evidence="3" id="KW-1185">Reference proteome</keyword>
<dbReference type="SMART" id="SM00028">
    <property type="entry name" value="TPR"/>
    <property type="match status" value="3"/>
</dbReference>
<dbReference type="Proteomes" id="UP001195660">
    <property type="component" value="Unassembled WGS sequence"/>
</dbReference>
<dbReference type="SUPFAM" id="SSF48452">
    <property type="entry name" value="TPR-like"/>
    <property type="match status" value="2"/>
</dbReference>
<reference evidence="2 3" key="1">
    <citation type="submission" date="2019-11" db="EMBL/GenBank/DDBJ databases">
        <title>Novel Deefgea species.</title>
        <authorList>
            <person name="Han J.-H."/>
        </authorList>
    </citation>
    <scope>NUCLEOTIDE SEQUENCE [LARGE SCALE GENOMIC DNA]</scope>
    <source>
        <strain evidence="2 3">LMG 24817</strain>
    </source>
</reference>
<dbReference type="Gene3D" id="1.25.40.10">
    <property type="entry name" value="Tetratricopeptide repeat domain"/>
    <property type="match status" value="2"/>
</dbReference>
<evidence type="ECO:0000313" key="2">
    <source>
        <dbReference type="EMBL" id="MBM5572202.1"/>
    </source>
</evidence>
<dbReference type="InterPro" id="IPR019734">
    <property type="entry name" value="TPR_rpt"/>
</dbReference>